<accession>A0A8X6HJ35</accession>
<evidence type="ECO:0000313" key="1">
    <source>
        <dbReference type="EMBL" id="GFR23150.1"/>
    </source>
</evidence>
<sequence>MWSLVEQKSNIVSCQIFTKSSWKSGFCSQTQVRSLFVRKEAEEHVIYRYEKGTQVRGKNSIGQKRVVVSFYWLERIVGGAISLCD</sequence>
<protein>
    <submittedName>
        <fullName evidence="1">Uncharacterized protein</fullName>
    </submittedName>
</protein>
<reference evidence="1" key="1">
    <citation type="submission" date="2020-07" db="EMBL/GenBank/DDBJ databases">
        <title>Multicomponent nature underlies the extraordinary mechanical properties of spider dragline silk.</title>
        <authorList>
            <person name="Kono N."/>
            <person name="Nakamura H."/>
            <person name="Mori M."/>
            <person name="Yoshida Y."/>
            <person name="Ohtoshi R."/>
            <person name="Malay A.D."/>
            <person name="Moran D.A.P."/>
            <person name="Tomita M."/>
            <person name="Numata K."/>
            <person name="Arakawa K."/>
        </authorList>
    </citation>
    <scope>NUCLEOTIDE SEQUENCE</scope>
</reference>
<name>A0A8X6HJ35_TRICU</name>
<evidence type="ECO:0000313" key="2">
    <source>
        <dbReference type="Proteomes" id="UP000887116"/>
    </source>
</evidence>
<comment type="caution">
    <text evidence="1">The sequence shown here is derived from an EMBL/GenBank/DDBJ whole genome shotgun (WGS) entry which is preliminary data.</text>
</comment>
<dbReference type="EMBL" id="BMAO01038191">
    <property type="protein sequence ID" value="GFR23150.1"/>
    <property type="molecule type" value="Genomic_DNA"/>
</dbReference>
<keyword evidence="2" id="KW-1185">Reference proteome</keyword>
<dbReference type="AlphaFoldDB" id="A0A8X6HJ35"/>
<proteinExistence type="predicted"/>
<organism evidence="1 2">
    <name type="scientific">Trichonephila clavata</name>
    <name type="common">Joro spider</name>
    <name type="synonym">Nephila clavata</name>
    <dbReference type="NCBI Taxonomy" id="2740835"/>
    <lineage>
        <taxon>Eukaryota</taxon>
        <taxon>Metazoa</taxon>
        <taxon>Ecdysozoa</taxon>
        <taxon>Arthropoda</taxon>
        <taxon>Chelicerata</taxon>
        <taxon>Arachnida</taxon>
        <taxon>Araneae</taxon>
        <taxon>Araneomorphae</taxon>
        <taxon>Entelegynae</taxon>
        <taxon>Araneoidea</taxon>
        <taxon>Nephilidae</taxon>
        <taxon>Trichonephila</taxon>
    </lineage>
</organism>
<gene>
    <name evidence="1" type="ORF">TNCT_190051</name>
</gene>
<dbReference type="Proteomes" id="UP000887116">
    <property type="component" value="Unassembled WGS sequence"/>
</dbReference>